<dbReference type="PROSITE" id="PS51257">
    <property type="entry name" value="PROKAR_LIPOPROTEIN"/>
    <property type="match status" value="1"/>
</dbReference>
<dbReference type="Gene3D" id="3.40.50.1110">
    <property type="entry name" value="SGNH hydrolase"/>
    <property type="match status" value="1"/>
</dbReference>
<dbReference type="GO" id="GO:0016787">
    <property type="term" value="F:hydrolase activity"/>
    <property type="evidence" value="ECO:0007669"/>
    <property type="project" value="UniProtKB-KW"/>
</dbReference>
<accession>A0AAE3E6F1</accession>
<dbReference type="CDD" id="cd00229">
    <property type="entry name" value="SGNH_hydrolase"/>
    <property type="match status" value="1"/>
</dbReference>
<feature type="signal peptide" evidence="2">
    <location>
        <begin position="1"/>
        <end position="21"/>
    </location>
</feature>
<comment type="caution">
    <text evidence="3">The sequence shown here is derived from an EMBL/GenBank/DDBJ whole genome shotgun (WGS) entry which is preliminary data.</text>
</comment>
<dbReference type="AlphaFoldDB" id="A0AAE3E6F1"/>
<reference evidence="3 4" key="1">
    <citation type="submission" date="2021-10" db="EMBL/GenBank/DDBJ databases">
        <title>Anaerobic single-cell dispensing facilitates the cultivation of human gut bacteria.</title>
        <authorList>
            <person name="Afrizal A."/>
        </authorList>
    </citation>
    <scope>NUCLEOTIDE SEQUENCE [LARGE SCALE GENOMIC DNA]</scope>
    <source>
        <strain evidence="3 4">CLA-AA-H224</strain>
    </source>
</reference>
<organism evidence="3 4">
    <name type="scientific">Anthropogastromicrobium aceti</name>
    <dbReference type="NCBI Taxonomy" id="2981768"/>
    <lineage>
        <taxon>Bacteria</taxon>
        <taxon>Bacillati</taxon>
        <taxon>Bacillota</taxon>
        <taxon>Clostridia</taxon>
        <taxon>Lachnospirales</taxon>
        <taxon>Lachnospiraceae</taxon>
        <taxon>Anthropogastromicrobium</taxon>
    </lineage>
</organism>
<evidence type="ECO:0000313" key="3">
    <source>
        <dbReference type="EMBL" id="MCC2222680.1"/>
    </source>
</evidence>
<gene>
    <name evidence="3" type="ORF">LKD48_13790</name>
</gene>
<keyword evidence="4" id="KW-1185">Reference proteome</keyword>
<dbReference type="SUPFAM" id="SSF52266">
    <property type="entry name" value="SGNH hydrolase"/>
    <property type="match status" value="1"/>
</dbReference>
<keyword evidence="2" id="KW-0732">Signal</keyword>
<evidence type="ECO:0000313" key="4">
    <source>
        <dbReference type="Proteomes" id="UP001198200"/>
    </source>
</evidence>
<feature type="chain" id="PRO_5042222611" evidence="2">
    <location>
        <begin position="22"/>
        <end position="291"/>
    </location>
</feature>
<dbReference type="InterPro" id="IPR036514">
    <property type="entry name" value="SGNH_hydro_sf"/>
</dbReference>
<name>A0AAE3E6F1_9FIRM</name>
<evidence type="ECO:0000256" key="1">
    <source>
        <dbReference type="SAM" id="MobiDB-lite"/>
    </source>
</evidence>
<keyword evidence="3" id="KW-0378">Hydrolase</keyword>
<feature type="region of interest" description="Disordered" evidence="1">
    <location>
        <begin position="44"/>
        <end position="77"/>
    </location>
</feature>
<dbReference type="EMBL" id="JAJEQN010000044">
    <property type="protein sequence ID" value="MCC2222680.1"/>
    <property type="molecule type" value="Genomic_DNA"/>
</dbReference>
<evidence type="ECO:0000256" key="2">
    <source>
        <dbReference type="SAM" id="SignalP"/>
    </source>
</evidence>
<dbReference type="Proteomes" id="UP001198200">
    <property type="component" value="Unassembled WGS sequence"/>
</dbReference>
<protein>
    <submittedName>
        <fullName evidence="3">SGNH/GDSL hydrolase family protein</fullName>
    </submittedName>
</protein>
<dbReference type="RefSeq" id="WP_262538392.1">
    <property type="nucleotide sequence ID" value="NZ_JAJEQN010000044.1"/>
</dbReference>
<feature type="compositionally biased region" description="Basic and acidic residues" evidence="1">
    <location>
        <begin position="58"/>
        <end position="77"/>
    </location>
</feature>
<proteinExistence type="predicted"/>
<sequence length="291" mass="32127">MKRKVKVILTAAIFTFCTAIGGCKAVESKLEPVYEALLQEDSVQEEKSVQASENQEMSTKEDLSEKESASVEDKEKETVGFTAVPAGTVTVEEANSSAGPIRLAGDKKILLTGDSRTVCLYCSQIYDEAEYPKHVFYNIDEATFTGYTNESIVVAKGGEGCSWMRAVGIPNAVSHLEEADALVIWFGVNDLHVASDYINYVNGLVQQYDIPIYYMTIGPCNGHWEQKNSEVLAFNSALTQMLDPKVTVIDAYGYIKNGLDSGLFATMDGLHYDYYTSKAIYEFMVEQVTNP</sequence>